<gene>
    <name evidence="4" type="ORF">A4U43_C04F31260</name>
</gene>
<sequence length="886" mass="101123">MLEDQVAFLLQKYLGNYVRGLNKEALKISVWRGDVELTNMQLRPEALNALKLPVKVKAGFLGSVRLKVPWSRLGQEPVLVYLDRILVLVEPATRVEGSSEDTIQEAKKIRVQELEKRLLECQQQLKLEMNTSWLGSLISTIIGNIKLSITNIHIRYEDIESNPGHPFAAGLTLDRLSAVTVDDSGKETFATGGALERIQKSVELDRLSVYFDSDVRPWSVEKPWEDLRPSEWNEIFELENEDGRLDIRSVDHNYILQPVTGNAKYTKLRLDESKSTRQALQQASVNLDDVTLCLSKEGYRDMLKLADNFAAFNQRLKYAHYRPPVSVKLDPKSWWKYACKAVTDEMKKASGKLSWEQVLRYATLRKRYVSLYASLLKSDMNLSLVENNKEIEKIDMELDIEIILQWRMLAHKFVAQSADSDVYLNKQKPKQSWWSLGWSGSSSTGNEARGFSEQDWDRLNKIIGYKEGSDEFSLDTQNEADLPHLFLEIHMKHNASKIINEGQEYLADLSSEGLLCSFKTYSEAMVFDLKLESYRLSSRYGLLAESATVTDSLAGTFSYKPFNTQVDWSFVAKASPCYMIYLKESIDEIVTFFKSNTTISQTLALETAAAVQMTIDGVKRTAQQQVTRALKDQSRFLLDLDIAAPKVTIPTKFCPDNSHATRLLLDLGNLMLCTQDYWNSDSAEERDMYLQFNFVLSDVSAFLVDGDYHWNTTPPEKASKELSYSNFFPVIEKCGIALKFQQIQSENPRYPSTRIALRLPSLGFHFSPARYHRLLQVAKIFQDEDSTSSDVLQPWSQADFEGWLSLLTWKGVGNREAVWQRRYICLVGPFLYILESPSSKTYKNYVSLRGKQLYQVPTEFTGGTPNMLALCEAGQSNSKERLSLLY</sequence>
<reference evidence="5" key="1">
    <citation type="journal article" date="2017" name="Nat. Commun.">
        <title>The asparagus genome sheds light on the origin and evolution of a young Y chromosome.</title>
        <authorList>
            <person name="Harkess A."/>
            <person name="Zhou J."/>
            <person name="Xu C."/>
            <person name="Bowers J.E."/>
            <person name="Van der Hulst R."/>
            <person name="Ayyampalayam S."/>
            <person name="Mercati F."/>
            <person name="Riccardi P."/>
            <person name="McKain M.R."/>
            <person name="Kakrana A."/>
            <person name="Tang H."/>
            <person name="Ray J."/>
            <person name="Groenendijk J."/>
            <person name="Arikit S."/>
            <person name="Mathioni S.M."/>
            <person name="Nakano M."/>
            <person name="Shan H."/>
            <person name="Telgmann-Rauber A."/>
            <person name="Kanno A."/>
            <person name="Yue Z."/>
            <person name="Chen H."/>
            <person name="Li W."/>
            <person name="Chen Y."/>
            <person name="Xu X."/>
            <person name="Zhang Y."/>
            <person name="Luo S."/>
            <person name="Chen H."/>
            <person name="Gao J."/>
            <person name="Mao Z."/>
            <person name="Pires J.C."/>
            <person name="Luo M."/>
            <person name="Kudrna D."/>
            <person name="Wing R.A."/>
            <person name="Meyers B.C."/>
            <person name="Yi K."/>
            <person name="Kong H."/>
            <person name="Lavrijsen P."/>
            <person name="Sunseri F."/>
            <person name="Falavigna A."/>
            <person name="Ye Y."/>
            <person name="Leebens-Mack J.H."/>
            <person name="Chen G."/>
        </authorList>
    </citation>
    <scope>NUCLEOTIDE SEQUENCE [LARGE SCALE GENOMIC DNA]</scope>
    <source>
        <strain evidence="5">cv. DH0086</strain>
    </source>
</reference>
<protein>
    <recommendedName>
        <fullName evidence="3">Chorein N-terminal domain-containing protein</fullName>
    </recommendedName>
</protein>
<dbReference type="SUPFAM" id="SSF50729">
    <property type="entry name" value="PH domain-like"/>
    <property type="match status" value="1"/>
</dbReference>
<dbReference type="Proteomes" id="UP000243459">
    <property type="component" value="Chromosome 4"/>
</dbReference>
<keyword evidence="1" id="KW-0813">Transport</keyword>
<evidence type="ECO:0000259" key="3">
    <source>
        <dbReference type="Pfam" id="PF12624"/>
    </source>
</evidence>
<feature type="domain" description="Chorein N-terminal" evidence="3">
    <location>
        <begin position="1"/>
        <end position="533"/>
    </location>
</feature>
<proteinExistence type="predicted"/>
<organism evidence="4 5">
    <name type="scientific">Asparagus officinalis</name>
    <name type="common">Garden asparagus</name>
    <dbReference type="NCBI Taxonomy" id="4686"/>
    <lineage>
        <taxon>Eukaryota</taxon>
        <taxon>Viridiplantae</taxon>
        <taxon>Streptophyta</taxon>
        <taxon>Embryophyta</taxon>
        <taxon>Tracheophyta</taxon>
        <taxon>Spermatophyta</taxon>
        <taxon>Magnoliopsida</taxon>
        <taxon>Liliopsida</taxon>
        <taxon>Asparagales</taxon>
        <taxon>Asparagaceae</taxon>
        <taxon>Asparagoideae</taxon>
        <taxon>Asparagus</taxon>
    </lineage>
</organism>
<dbReference type="AlphaFoldDB" id="A0A5P1F4W7"/>
<dbReference type="Gramene" id="ONK73415">
    <property type="protein sequence ID" value="ONK73415"/>
    <property type="gene ID" value="A4U43_C04F31260"/>
</dbReference>
<keyword evidence="2" id="KW-0175">Coiled coil</keyword>
<evidence type="ECO:0000313" key="5">
    <source>
        <dbReference type="Proteomes" id="UP000243459"/>
    </source>
</evidence>
<accession>A0A5P1F4W7</accession>
<feature type="coiled-coil region" evidence="2">
    <location>
        <begin position="104"/>
        <end position="131"/>
    </location>
</feature>
<evidence type="ECO:0000256" key="1">
    <source>
        <dbReference type="ARBA" id="ARBA00022448"/>
    </source>
</evidence>
<dbReference type="OMA" id="ITEYIYL"/>
<name>A0A5P1F4W7_ASPOF</name>
<keyword evidence="5" id="KW-1185">Reference proteome</keyword>
<dbReference type="PANTHER" id="PTHR45523">
    <property type="entry name" value="TETRATRICOPEPTIDE REPEAT (TPR)-CONTAINING PROTEIN-RELATED"/>
    <property type="match status" value="1"/>
</dbReference>
<dbReference type="Pfam" id="PF12624">
    <property type="entry name" value="VPS13_N"/>
    <property type="match status" value="1"/>
</dbReference>
<dbReference type="InterPro" id="IPR026854">
    <property type="entry name" value="VPS13_N"/>
</dbReference>
<evidence type="ECO:0000256" key="2">
    <source>
        <dbReference type="SAM" id="Coils"/>
    </source>
</evidence>
<evidence type="ECO:0000313" key="4">
    <source>
        <dbReference type="EMBL" id="ONK73415.1"/>
    </source>
</evidence>
<dbReference type="EMBL" id="CM007384">
    <property type="protein sequence ID" value="ONK73415.1"/>
    <property type="molecule type" value="Genomic_DNA"/>
</dbReference>
<dbReference type="PANTHER" id="PTHR45523:SF3">
    <property type="entry name" value="VACUOLAR PROTEIN SORTING-ASSOCIATED PROTEIN 13A"/>
    <property type="match status" value="1"/>
</dbReference>